<feature type="transmembrane region" description="Helical" evidence="1">
    <location>
        <begin position="24"/>
        <end position="43"/>
    </location>
</feature>
<keyword evidence="1" id="KW-1133">Transmembrane helix</keyword>
<evidence type="ECO:0000313" key="3">
    <source>
        <dbReference type="EMBL" id="MBK8573390.1"/>
    </source>
</evidence>
<comment type="caution">
    <text evidence="3">The sequence shown here is derived from an EMBL/GenBank/DDBJ whole genome shotgun (WGS) entry which is preliminary data.</text>
</comment>
<feature type="transmembrane region" description="Helical" evidence="1">
    <location>
        <begin position="117"/>
        <end position="150"/>
    </location>
</feature>
<gene>
    <name evidence="3" type="ORF">IPN91_12280</name>
</gene>
<feature type="transmembrane region" description="Helical" evidence="1">
    <location>
        <begin position="174"/>
        <end position="197"/>
    </location>
</feature>
<sequence length="212" mass="22516">MSLLPATHPGFFEALAQRRTYTTLLYLLLSMATGILAFTYTVTGLSLSLGLAILIVGIPVAITFLAGARLLSVAEVHLLRALVGGEGPASPALFPAGEGWFGRLKGLLGDRRTWTSLLYLLLLMPLGIAYFTTFVSLLATGLSLVAVPFARLFHATGTLSLDLGGTWIITHPNLAGVLCGLAGLALLPLTFHLALLLGRFQVWLAKHLLVQA</sequence>
<evidence type="ECO:0000256" key="1">
    <source>
        <dbReference type="SAM" id="Phobius"/>
    </source>
</evidence>
<evidence type="ECO:0000259" key="2">
    <source>
        <dbReference type="Pfam" id="PF13796"/>
    </source>
</evidence>
<dbReference type="EMBL" id="JADKCH010000017">
    <property type="protein sequence ID" value="MBK8573390.1"/>
    <property type="molecule type" value="Genomic_DNA"/>
</dbReference>
<dbReference type="AlphaFoldDB" id="A0A936F412"/>
<name>A0A936F412_9BACT</name>
<keyword evidence="1" id="KW-0812">Transmembrane</keyword>
<dbReference type="Proteomes" id="UP000709959">
    <property type="component" value="Unassembled WGS sequence"/>
</dbReference>
<feature type="domain" description="Putative sensor" evidence="2">
    <location>
        <begin position="26"/>
        <end position="209"/>
    </location>
</feature>
<reference evidence="3 4" key="1">
    <citation type="submission" date="2020-10" db="EMBL/GenBank/DDBJ databases">
        <title>Connecting structure to function with the recovery of over 1000 high-quality activated sludge metagenome-assembled genomes encoding full-length rRNA genes using long-read sequencing.</title>
        <authorList>
            <person name="Singleton C.M."/>
            <person name="Petriglieri F."/>
            <person name="Kristensen J.M."/>
            <person name="Kirkegaard R.H."/>
            <person name="Michaelsen T.Y."/>
            <person name="Andersen M.H."/>
            <person name="Karst S.M."/>
            <person name="Dueholm M.S."/>
            <person name="Nielsen P.H."/>
            <person name="Albertsen M."/>
        </authorList>
    </citation>
    <scope>NUCLEOTIDE SEQUENCE [LARGE SCALE GENOMIC DNA]</scope>
    <source>
        <strain evidence="3">OdNE_18-Q3-R46-58_MAXAC.008</strain>
    </source>
</reference>
<feature type="transmembrane region" description="Helical" evidence="1">
    <location>
        <begin position="49"/>
        <end position="71"/>
    </location>
</feature>
<evidence type="ECO:0000313" key="4">
    <source>
        <dbReference type="Proteomes" id="UP000709959"/>
    </source>
</evidence>
<dbReference type="InterPro" id="IPR025828">
    <property type="entry name" value="Put_sensor_dom"/>
</dbReference>
<keyword evidence="1" id="KW-0472">Membrane</keyword>
<proteinExistence type="predicted"/>
<accession>A0A936F412</accession>
<protein>
    <submittedName>
        <fullName evidence="3">Sensor domain-containing protein</fullName>
    </submittedName>
</protein>
<dbReference type="Pfam" id="PF13796">
    <property type="entry name" value="Sensor"/>
    <property type="match status" value="1"/>
</dbReference>
<organism evidence="3 4">
    <name type="scientific">Candidatus Geothrix odensensis</name>
    <dbReference type="NCBI Taxonomy" id="2954440"/>
    <lineage>
        <taxon>Bacteria</taxon>
        <taxon>Pseudomonadati</taxon>
        <taxon>Acidobacteriota</taxon>
        <taxon>Holophagae</taxon>
        <taxon>Holophagales</taxon>
        <taxon>Holophagaceae</taxon>
        <taxon>Geothrix</taxon>
    </lineage>
</organism>